<protein>
    <submittedName>
        <fullName evidence="1">Uncharacterized protein</fullName>
    </submittedName>
</protein>
<reference evidence="1 2" key="1">
    <citation type="submission" date="2016-10" db="EMBL/GenBank/DDBJ databases">
        <authorList>
            <person name="de Groot N.N."/>
        </authorList>
    </citation>
    <scope>NUCLEOTIDE SEQUENCE [LARGE SCALE GENOMIC DNA]</scope>
    <source>
        <strain evidence="1 2">DSM 16619</strain>
    </source>
</reference>
<sequence length="140" mass="15196">MLAWALTGACAAWASADIPPSAYAYKAIGELAAVHIANGIAHSVEGGHADCARLTLDARRVEYFWQHAVVSAQPNYRQGLDQGDCQAEAQVQLKKARKGRLSLDNATGWGVLQIGKTTHYLYCESCESLMEPEFGFPSVR</sequence>
<evidence type="ECO:0000313" key="2">
    <source>
        <dbReference type="Proteomes" id="UP000198781"/>
    </source>
</evidence>
<evidence type="ECO:0000313" key="1">
    <source>
        <dbReference type="EMBL" id="SDD12305.1"/>
    </source>
</evidence>
<accession>A0A1G6S809</accession>
<name>A0A1G6S809_9BURK</name>
<keyword evidence="2" id="KW-1185">Reference proteome</keyword>
<organism evidence="1 2">
    <name type="scientific">Paracidovorax valerianellae</name>
    <dbReference type="NCBI Taxonomy" id="187868"/>
    <lineage>
        <taxon>Bacteria</taxon>
        <taxon>Pseudomonadati</taxon>
        <taxon>Pseudomonadota</taxon>
        <taxon>Betaproteobacteria</taxon>
        <taxon>Burkholderiales</taxon>
        <taxon>Comamonadaceae</taxon>
        <taxon>Paracidovorax</taxon>
    </lineage>
</organism>
<dbReference type="AlphaFoldDB" id="A0A1G6S809"/>
<dbReference type="EMBL" id="FMZC01000004">
    <property type="protein sequence ID" value="SDD12305.1"/>
    <property type="molecule type" value="Genomic_DNA"/>
</dbReference>
<dbReference type="STRING" id="187868.SAMN05192589_104353"/>
<dbReference type="Proteomes" id="UP000198781">
    <property type="component" value="Unassembled WGS sequence"/>
</dbReference>
<gene>
    <name evidence="1" type="ORF">SAMN05192589_104353</name>
</gene>
<proteinExistence type="predicted"/>